<feature type="compositionally biased region" description="Gly residues" evidence="1">
    <location>
        <begin position="166"/>
        <end position="176"/>
    </location>
</feature>
<comment type="caution">
    <text evidence="2">The sequence shown here is derived from an EMBL/GenBank/DDBJ whole genome shotgun (WGS) entry which is preliminary data.</text>
</comment>
<gene>
    <name evidence="2" type="ORF">TWF481_002861</name>
</gene>
<evidence type="ECO:0000313" key="2">
    <source>
        <dbReference type="EMBL" id="KAK6495815.1"/>
    </source>
</evidence>
<evidence type="ECO:0000313" key="3">
    <source>
        <dbReference type="Proteomes" id="UP001370758"/>
    </source>
</evidence>
<feature type="compositionally biased region" description="Basic and acidic residues" evidence="1">
    <location>
        <begin position="154"/>
        <end position="165"/>
    </location>
</feature>
<sequence length="182" mass="21013">MVKKKPSKAQRLQNDSLKITLPAATGPRLITTRQLPEVPADSTRLSLDEKDQELTAESVTAWKEILRRDWVNNQPDSLMQGRSINEFVMHKLRLLNTVSGVKYDEKNLITQIHQSIHHDEYRAAADYARFQGLAEYRRTLSRLENDQKARWERNRSLTKRLRDVKPGGGHRGGNGYRRGRSP</sequence>
<feature type="region of interest" description="Disordered" evidence="1">
    <location>
        <begin position="154"/>
        <end position="182"/>
    </location>
</feature>
<reference evidence="2 3" key="1">
    <citation type="submission" date="2023-08" db="EMBL/GenBank/DDBJ databases">
        <authorList>
            <person name="Palmer J.M."/>
        </authorList>
    </citation>
    <scope>NUCLEOTIDE SEQUENCE [LARGE SCALE GENOMIC DNA]</scope>
    <source>
        <strain evidence="2 3">TWF481</strain>
    </source>
</reference>
<proteinExistence type="predicted"/>
<dbReference type="Proteomes" id="UP001370758">
    <property type="component" value="Unassembled WGS sequence"/>
</dbReference>
<name>A0AAV9VRF4_9PEZI</name>
<accession>A0AAV9VRF4</accession>
<dbReference type="EMBL" id="JAVHJL010000012">
    <property type="protein sequence ID" value="KAK6495815.1"/>
    <property type="molecule type" value="Genomic_DNA"/>
</dbReference>
<protein>
    <submittedName>
        <fullName evidence="2">Uncharacterized protein</fullName>
    </submittedName>
</protein>
<keyword evidence="3" id="KW-1185">Reference proteome</keyword>
<evidence type="ECO:0000256" key="1">
    <source>
        <dbReference type="SAM" id="MobiDB-lite"/>
    </source>
</evidence>
<organism evidence="2 3">
    <name type="scientific">Arthrobotrys musiformis</name>
    <dbReference type="NCBI Taxonomy" id="47236"/>
    <lineage>
        <taxon>Eukaryota</taxon>
        <taxon>Fungi</taxon>
        <taxon>Dikarya</taxon>
        <taxon>Ascomycota</taxon>
        <taxon>Pezizomycotina</taxon>
        <taxon>Orbiliomycetes</taxon>
        <taxon>Orbiliales</taxon>
        <taxon>Orbiliaceae</taxon>
        <taxon>Arthrobotrys</taxon>
    </lineage>
</organism>
<dbReference type="AlphaFoldDB" id="A0AAV9VRF4"/>